<evidence type="ECO:0000313" key="2">
    <source>
        <dbReference type="EMBL" id="WDE02583.1"/>
    </source>
</evidence>
<dbReference type="Proteomes" id="UP000032568">
    <property type="component" value="Chromosome pTact"/>
</dbReference>
<dbReference type="EMBL" id="CP059736">
    <property type="protein sequence ID" value="WDE02583.1"/>
    <property type="molecule type" value="Genomic_DNA"/>
</dbReference>
<evidence type="ECO:0000256" key="1">
    <source>
        <dbReference type="SAM" id="SignalP"/>
    </source>
</evidence>
<gene>
    <name evidence="2" type="ORF">SG35_029710</name>
</gene>
<dbReference type="AlphaFoldDB" id="A0AAE9YX92"/>
<dbReference type="RefSeq" id="WP_044832322.1">
    <property type="nucleotide sequence ID" value="NZ_CP059736.1"/>
</dbReference>
<sequence length="251" mass="28761">MKRVKAQKSHGLPAALLLIPQFVLAIEVNTSPAQKAALKQETPKKTPEEAASEQPVNFALKKGKQYSLCNDFFVYLKQNYAFRSEFAQTAFSAKSEVFSTPTYTPLEPKKGLRIDMQLAAYSRKGLYGAHGWLKSLNRYEQRFKDMQFFTTKIDLNNDGKTDKVQMRALYSLKGKYQVFSNFPLNRWDNIAVDWFEKQRVTTIGGELFLYQGRTFTLKQWPWALFVNEPKESPMRDSGGIIVTKGVCEITL</sequence>
<reference evidence="2 3" key="1">
    <citation type="journal article" date="2015" name="Genome Announc.">
        <title>Draft Genome Sequences of Marine Isolates of Thalassomonas viridans and Thalassomonas actiniarum.</title>
        <authorList>
            <person name="Olonade I."/>
            <person name="van Zyl L.J."/>
            <person name="Trindade M."/>
        </authorList>
    </citation>
    <scope>NUCLEOTIDE SEQUENCE [LARGE SCALE GENOMIC DNA]</scope>
    <source>
        <strain evidence="2 3">A5K-106</strain>
    </source>
</reference>
<accession>A0AAE9YX92</accession>
<name>A0AAE9YX92_9GAMM</name>
<keyword evidence="3" id="KW-1185">Reference proteome</keyword>
<dbReference type="KEGG" id="tact:SG35_029710"/>
<proteinExistence type="predicted"/>
<organism evidence="2 3">
    <name type="scientific">Thalassomonas actiniarum</name>
    <dbReference type="NCBI Taxonomy" id="485447"/>
    <lineage>
        <taxon>Bacteria</taxon>
        <taxon>Pseudomonadati</taxon>
        <taxon>Pseudomonadota</taxon>
        <taxon>Gammaproteobacteria</taxon>
        <taxon>Alteromonadales</taxon>
        <taxon>Colwelliaceae</taxon>
        <taxon>Thalassomonas</taxon>
    </lineage>
</organism>
<feature type="signal peptide" evidence="1">
    <location>
        <begin position="1"/>
        <end position="25"/>
    </location>
</feature>
<evidence type="ECO:0000313" key="3">
    <source>
        <dbReference type="Proteomes" id="UP000032568"/>
    </source>
</evidence>
<keyword evidence="1" id="KW-0732">Signal</keyword>
<protein>
    <submittedName>
        <fullName evidence="2">Uncharacterized protein</fullName>
    </submittedName>
</protein>
<feature type="chain" id="PRO_5042216663" evidence="1">
    <location>
        <begin position="26"/>
        <end position="251"/>
    </location>
</feature>
<reference evidence="2 3" key="2">
    <citation type="journal article" date="2022" name="Mar. Drugs">
        <title>Bioassay-Guided Fractionation Leads to the Detection of Cholic Acid Generated by the Rare Thalassomonas sp.</title>
        <authorList>
            <person name="Pheiffer F."/>
            <person name="Schneider Y.K."/>
            <person name="Hansen E.H."/>
            <person name="Andersen J.H."/>
            <person name="Isaksson J."/>
            <person name="Busche T."/>
            <person name="R C."/>
            <person name="Kalinowski J."/>
            <person name="Zyl L.V."/>
            <person name="Trindade M."/>
        </authorList>
    </citation>
    <scope>NUCLEOTIDE SEQUENCE [LARGE SCALE GENOMIC DNA]</scope>
    <source>
        <strain evidence="2 3">A5K-106</strain>
    </source>
</reference>